<comment type="caution">
    <text evidence="2">The sequence shown here is derived from an EMBL/GenBank/DDBJ whole genome shotgun (WGS) entry which is preliminary data.</text>
</comment>
<dbReference type="Proteomes" id="UP000653730">
    <property type="component" value="Unassembled WGS sequence"/>
</dbReference>
<protein>
    <submittedName>
        <fullName evidence="2">AraC family transcriptional regulator</fullName>
    </submittedName>
</protein>
<feature type="transmembrane region" description="Helical" evidence="1">
    <location>
        <begin position="98"/>
        <end position="119"/>
    </location>
</feature>
<feature type="transmembrane region" description="Helical" evidence="1">
    <location>
        <begin position="65"/>
        <end position="86"/>
    </location>
</feature>
<feature type="non-terminal residue" evidence="2">
    <location>
        <position position="231"/>
    </location>
</feature>
<feature type="transmembrane region" description="Helical" evidence="1">
    <location>
        <begin position="170"/>
        <end position="188"/>
    </location>
</feature>
<feature type="transmembrane region" description="Helical" evidence="1">
    <location>
        <begin position="194"/>
        <end position="213"/>
    </location>
</feature>
<keyword evidence="1" id="KW-0812">Transmembrane</keyword>
<keyword evidence="1" id="KW-1133">Transmembrane helix</keyword>
<sequence>MTFQNPVLFFFCALGVFNGFLVSLYFLFFSRQKRVQNFFFGLLMLMLSLRIGKSLYALFVEPPNLLYIQIGLSACFLIGVSLYFYLKSSVENTKKVPVSWKVHYAVLVILILGIGIVKPLATDEKEFWDNYLALFIYIVWGIYLLLSGFVLRDIIKKLFDRKAQCTTQELWLIGVYTGNGLIFTAYVIGYFLLYLVGTLTFSFVFYALLFFLLSKKNRDTVFRDIPQKYAS</sequence>
<evidence type="ECO:0000313" key="3">
    <source>
        <dbReference type="Proteomes" id="UP000653730"/>
    </source>
</evidence>
<keyword evidence="3" id="KW-1185">Reference proteome</keyword>
<gene>
    <name evidence="2" type="ORF">IBL28_22025</name>
</gene>
<organism evidence="2 3">
    <name type="scientific">Sinomicrobium weinanense</name>
    <dbReference type="NCBI Taxonomy" id="2842200"/>
    <lineage>
        <taxon>Bacteria</taxon>
        <taxon>Pseudomonadati</taxon>
        <taxon>Bacteroidota</taxon>
        <taxon>Flavobacteriia</taxon>
        <taxon>Flavobacteriales</taxon>
        <taxon>Flavobacteriaceae</taxon>
        <taxon>Sinomicrobium</taxon>
    </lineage>
</organism>
<feature type="transmembrane region" description="Helical" evidence="1">
    <location>
        <begin position="131"/>
        <end position="150"/>
    </location>
</feature>
<feature type="transmembrane region" description="Helical" evidence="1">
    <location>
        <begin position="39"/>
        <end position="59"/>
    </location>
</feature>
<evidence type="ECO:0000256" key="1">
    <source>
        <dbReference type="SAM" id="Phobius"/>
    </source>
</evidence>
<reference evidence="2 3" key="1">
    <citation type="submission" date="2020-09" db="EMBL/GenBank/DDBJ databases">
        <title>Sinomicrobium weinanense sp. nov., a halophilic bacteria isolated from saline-alkali soil.</title>
        <authorList>
            <person name="Wu P."/>
            <person name="Ren H."/>
            <person name="Mei Y."/>
            <person name="Liang Y."/>
            <person name="Chen Z."/>
        </authorList>
    </citation>
    <scope>NUCLEOTIDE SEQUENCE [LARGE SCALE GENOMIC DNA]</scope>
    <source>
        <strain evidence="2 3">FJxs</strain>
    </source>
</reference>
<name>A0A926JW37_9FLAO</name>
<keyword evidence="1" id="KW-0472">Membrane</keyword>
<feature type="transmembrane region" description="Helical" evidence="1">
    <location>
        <begin position="6"/>
        <end position="27"/>
    </location>
</feature>
<dbReference type="AlphaFoldDB" id="A0A926JW37"/>
<accession>A0A926JW37</accession>
<evidence type="ECO:0000313" key="2">
    <source>
        <dbReference type="EMBL" id="MBC9798660.1"/>
    </source>
</evidence>
<dbReference type="EMBL" id="JACVDC010000152">
    <property type="protein sequence ID" value="MBC9798660.1"/>
    <property type="molecule type" value="Genomic_DNA"/>
</dbReference>
<proteinExistence type="predicted"/>